<comment type="cofactor">
    <cofactor evidence="6">
        <name>Co(2+)</name>
        <dbReference type="ChEBI" id="CHEBI:48828"/>
    </cofactor>
    <cofactor evidence="6">
        <name>Zn(2+)</name>
        <dbReference type="ChEBI" id="CHEBI:29105"/>
    </cofactor>
    <cofactor evidence="6">
        <name>Mn(2+)</name>
        <dbReference type="ChEBI" id="CHEBI:29035"/>
    </cofactor>
    <cofactor evidence="6">
        <name>Fe(2+)</name>
        <dbReference type="ChEBI" id="CHEBI:29033"/>
    </cofactor>
    <text evidence="6">Binds 2 divalent metal cations per subunit. Has a high-affinity and a low affinity metal-binding site. The true nature of the physiological cofactor is under debate. The enzyme is active with cobalt, zinc, manganese or divalent iron ions. Most likely, methionine aminopeptidases function as mononuclear Fe(2+)-metalloproteases under physiological conditions, and the catalytically relevant metal-binding site has been assigned to the histidine-containing high-affinity site.</text>
</comment>
<feature type="binding site" evidence="6">
    <location>
        <position position="105"/>
    </location>
    <ligand>
        <name>a divalent metal cation</name>
        <dbReference type="ChEBI" id="CHEBI:60240"/>
        <label>2</label>
        <note>catalytic</note>
    </ligand>
</feature>
<feature type="binding site" evidence="6">
    <location>
        <position position="232"/>
    </location>
    <ligand>
        <name>a divalent metal cation</name>
        <dbReference type="ChEBI" id="CHEBI:60240"/>
        <label>1</label>
    </ligand>
</feature>
<keyword evidence="5 6" id="KW-0378">Hydrolase</keyword>
<evidence type="ECO:0000256" key="5">
    <source>
        <dbReference type="ARBA" id="ARBA00022801"/>
    </source>
</evidence>
<name>A0A1B1N3J0_9BACL</name>
<feature type="binding site" evidence="6">
    <location>
        <position position="175"/>
    </location>
    <ligand>
        <name>substrate</name>
    </ligand>
</feature>
<dbReference type="InterPro" id="IPR000994">
    <property type="entry name" value="Pept_M24"/>
</dbReference>
<dbReference type="KEGG" id="pyg:AWM70_16500"/>
<keyword evidence="2 6" id="KW-0031">Aminopeptidase</keyword>
<evidence type="ECO:0000256" key="2">
    <source>
        <dbReference type="ARBA" id="ARBA00022438"/>
    </source>
</evidence>
<proteinExistence type="inferred from homology"/>
<dbReference type="NCBIfam" id="TIGR00500">
    <property type="entry name" value="met_pdase_I"/>
    <property type="match status" value="1"/>
</dbReference>
<feature type="binding site" evidence="6">
    <location>
        <position position="105"/>
    </location>
    <ligand>
        <name>a divalent metal cation</name>
        <dbReference type="ChEBI" id="CHEBI:60240"/>
        <label>1</label>
    </ligand>
</feature>
<accession>A0A1B1N3J0</accession>
<dbReference type="InterPro" id="IPR001714">
    <property type="entry name" value="Pept_M24_MAP"/>
</dbReference>
<evidence type="ECO:0000259" key="8">
    <source>
        <dbReference type="Pfam" id="PF00557"/>
    </source>
</evidence>
<dbReference type="HAMAP" id="MF_01974">
    <property type="entry name" value="MetAP_1"/>
    <property type="match status" value="1"/>
</dbReference>
<evidence type="ECO:0000256" key="6">
    <source>
        <dbReference type="HAMAP-Rule" id="MF_01974"/>
    </source>
</evidence>
<sequence length="250" mass="27669">MIIIKSETELGYMREAGRIVAETHRILAQAIEPGITTGELDQIADKYIRSQGAVPSFKDYNGFPYSICASVNEELVHGFPGKRKLNEGDIVTFDIGAEYRGYHGDSAWTYPVGRISDEAQKLLDVTEGSLYAGLELVKPDVRLFTISHAIQTYIEKEGFSVVREYVGHGIGTELHEEPQIPNYGVPDRGPRLKPGMALAIEPMVNAGKRYVRTLEDNWTVVTVDGSLCAHFEHTVAVTKDGMEILTKLNA</sequence>
<comment type="catalytic activity">
    <reaction evidence="6 7">
        <text>Release of N-terminal amino acids, preferentially methionine, from peptides and arylamides.</text>
        <dbReference type="EC" id="3.4.11.18"/>
    </reaction>
</comment>
<dbReference type="SUPFAM" id="SSF55920">
    <property type="entry name" value="Creatinase/aminopeptidase"/>
    <property type="match status" value="1"/>
</dbReference>
<gene>
    <name evidence="6" type="primary">map</name>
    <name evidence="9" type="ORF">AWM70_16500</name>
</gene>
<evidence type="ECO:0000256" key="4">
    <source>
        <dbReference type="ARBA" id="ARBA00022723"/>
    </source>
</evidence>
<dbReference type="GO" id="GO:0005829">
    <property type="term" value="C:cytosol"/>
    <property type="evidence" value="ECO:0007669"/>
    <property type="project" value="TreeGrafter"/>
</dbReference>
<comment type="function">
    <text evidence="1 6">Removes the N-terminal methionine from nascent proteins. The N-terminal methionine is often cleaved when the second residue in the primary sequence is small and uncharged (Met-Ala-, Cys, Gly, Pro, Ser, Thr, or Val). Requires deformylation of the N(alpha)-formylated initiator methionine before it can be hydrolyzed.</text>
</comment>
<dbReference type="Proteomes" id="UP000092573">
    <property type="component" value="Chromosome"/>
</dbReference>
<protein>
    <recommendedName>
        <fullName evidence="6 7">Methionine aminopeptidase</fullName>
        <shortName evidence="6">MAP</shortName>
        <shortName evidence="6">MetAP</shortName>
        <ecNumber evidence="6 7">3.4.11.18</ecNumber>
    </recommendedName>
    <alternativeName>
        <fullName evidence="6">Peptidase M</fullName>
    </alternativeName>
</protein>
<keyword evidence="4 6" id="KW-0479">Metal-binding</keyword>
<feature type="domain" description="Peptidase M24" evidence="8">
    <location>
        <begin position="12"/>
        <end position="239"/>
    </location>
</feature>
<feature type="binding site" evidence="6">
    <location>
        <position position="77"/>
    </location>
    <ligand>
        <name>substrate</name>
    </ligand>
</feature>
<feature type="binding site" evidence="6">
    <location>
        <position position="201"/>
    </location>
    <ligand>
        <name>a divalent metal cation</name>
        <dbReference type="ChEBI" id="CHEBI:60240"/>
        <label>2</label>
        <note>catalytic</note>
    </ligand>
</feature>
<dbReference type="GO" id="GO:0070006">
    <property type="term" value="F:metalloaminopeptidase activity"/>
    <property type="evidence" value="ECO:0007669"/>
    <property type="project" value="UniProtKB-UniRule"/>
</dbReference>
<feature type="binding site" evidence="6">
    <location>
        <position position="94"/>
    </location>
    <ligand>
        <name>a divalent metal cation</name>
        <dbReference type="ChEBI" id="CHEBI:60240"/>
        <label>1</label>
    </ligand>
</feature>
<dbReference type="CDD" id="cd01086">
    <property type="entry name" value="MetAP1"/>
    <property type="match status" value="1"/>
</dbReference>
<dbReference type="OrthoDB" id="9802055at2"/>
<dbReference type="RefSeq" id="WP_068698199.1">
    <property type="nucleotide sequence ID" value="NZ_CP014167.1"/>
</dbReference>
<comment type="subunit">
    <text evidence="6">Monomer.</text>
</comment>
<dbReference type="STRING" id="1462996.AWM70_16500"/>
<dbReference type="PRINTS" id="PR00599">
    <property type="entry name" value="MAPEPTIDASE"/>
</dbReference>
<dbReference type="PANTHER" id="PTHR43330">
    <property type="entry name" value="METHIONINE AMINOPEPTIDASE"/>
    <property type="match status" value="1"/>
</dbReference>
<evidence type="ECO:0000313" key="9">
    <source>
        <dbReference type="EMBL" id="ANS75979.1"/>
    </source>
</evidence>
<dbReference type="GO" id="GO:0046872">
    <property type="term" value="F:metal ion binding"/>
    <property type="evidence" value="ECO:0007669"/>
    <property type="project" value="UniProtKB-UniRule"/>
</dbReference>
<feature type="binding site" evidence="6">
    <location>
        <position position="232"/>
    </location>
    <ligand>
        <name>a divalent metal cation</name>
        <dbReference type="ChEBI" id="CHEBI:60240"/>
        <label>2</label>
        <note>catalytic</note>
    </ligand>
</feature>
<dbReference type="InterPro" id="IPR036005">
    <property type="entry name" value="Creatinase/aminopeptidase-like"/>
</dbReference>
<dbReference type="Gene3D" id="3.90.230.10">
    <property type="entry name" value="Creatinase/methionine aminopeptidase superfamily"/>
    <property type="match status" value="1"/>
</dbReference>
<dbReference type="PROSITE" id="PS00680">
    <property type="entry name" value="MAP_1"/>
    <property type="match status" value="1"/>
</dbReference>
<evidence type="ECO:0000256" key="1">
    <source>
        <dbReference type="ARBA" id="ARBA00002521"/>
    </source>
</evidence>
<feature type="binding site" evidence="6">
    <location>
        <position position="168"/>
    </location>
    <ligand>
        <name>a divalent metal cation</name>
        <dbReference type="ChEBI" id="CHEBI:60240"/>
        <label>2</label>
        <note>catalytic</note>
    </ligand>
</feature>
<dbReference type="InterPro" id="IPR002467">
    <property type="entry name" value="Pept_M24A_MAP1"/>
</dbReference>
<evidence type="ECO:0000256" key="7">
    <source>
        <dbReference type="RuleBase" id="RU003653"/>
    </source>
</evidence>
<dbReference type="EC" id="3.4.11.18" evidence="6 7"/>
<dbReference type="AlphaFoldDB" id="A0A1B1N3J0"/>
<dbReference type="EMBL" id="CP014167">
    <property type="protein sequence ID" value="ANS75979.1"/>
    <property type="molecule type" value="Genomic_DNA"/>
</dbReference>
<dbReference type="GO" id="GO:0004239">
    <property type="term" value="F:initiator methionyl aminopeptidase activity"/>
    <property type="evidence" value="ECO:0007669"/>
    <property type="project" value="UniProtKB-UniRule"/>
</dbReference>
<comment type="similarity">
    <text evidence="6">Belongs to the peptidase M24A family. Methionine aminopeptidase type 1 subfamily.</text>
</comment>
<dbReference type="GO" id="GO:0006508">
    <property type="term" value="P:proteolysis"/>
    <property type="evidence" value="ECO:0007669"/>
    <property type="project" value="UniProtKB-KW"/>
</dbReference>
<evidence type="ECO:0000256" key="3">
    <source>
        <dbReference type="ARBA" id="ARBA00022670"/>
    </source>
</evidence>
<keyword evidence="10" id="KW-1185">Reference proteome</keyword>
<dbReference type="Pfam" id="PF00557">
    <property type="entry name" value="Peptidase_M24"/>
    <property type="match status" value="1"/>
</dbReference>
<keyword evidence="3 6" id="KW-0645">Protease</keyword>
<reference evidence="9 10" key="1">
    <citation type="submission" date="2016-01" db="EMBL/GenBank/DDBJ databases">
        <title>Complete Genome Sequence of Paenibacillus yonginensis DCY84, a novel Plant Growth-Promoting Bacteria with Elicitation of Induced Systemic Resistance.</title>
        <authorList>
            <person name="Kim Y.J."/>
            <person name="Yang D.C."/>
            <person name="Sukweenadhi J."/>
        </authorList>
    </citation>
    <scope>NUCLEOTIDE SEQUENCE [LARGE SCALE GENOMIC DNA]</scope>
    <source>
        <strain evidence="9 10">DCY84</strain>
    </source>
</reference>
<organism evidence="9 10">
    <name type="scientific">Paenibacillus yonginensis</name>
    <dbReference type="NCBI Taxonomy" id="1462996"/>
    <lineage>
        <taxon>Bacteria</taxon>
        <taxon>Bacillati</taxon>
        <taxon>Bacillota</taxon>
        <taxon>Bacilli</taxon>
        <taxon>Bacillales</taxon>
        <taxon>Paenibacillaceae</taxon>
        <taxon>Paenibacillus</taxon>
    </lineage>
</organism>
<dbReference type="PANTHER" id="PTHR43330:SF27">
    <property type="entry name" value="METHIONINE AMINOPEPTIDASE"/>
    <property type="match status" value="1"/>
</dbReference>
<evidence type="ECO:0000313" key="10">
    <source>
        <dbReference type="Proteomes" id="UP000092573"/>
    </source>
</evidence>